<dbReference type="Proteomes" id="UP000032633">
    <property type="component" value="Chromosome"/>
</dbReference>
<dbReference type="KEGG" id="pbj:VN24_02625"/>
<evidence type="ECO:0000313" key="4">
    <source>
        <dbReference type="Proteomes" id="UP000032633"/>
    </source>
</evidence>
<dbReference type="InterPro" id="IPR047650">
    <property type="entry name" value="Transpos_IS110"/>
</dbReference>
<feature type="domain" description="Transposase IS110-like N-terminal" evidence="1">
    <location>
        <begin position="9"/>
        <end position="156"/>
    </location>
</feature>
<dbReference type="OrthoDB" id="9815354at2"/>
<gene>
    <name evidence="3" type="ORF">VN24_02625</name>
</gene>
<dbReference type="InterPro" id="IPR003346">
    <property type="entry name" value="Transposase_20"/>
</dbReference>
<reference evidence="3 4" key="1">
    <citation type="journal article" date="2015" name="J. Biotechnol.">
        <title>Complete genome sequence of Paenibacillus beijingensis 7188(T) (=DSM 24997(T)), a novel rhizobacterium from jujube garden soil.</title>
        <authorList>
            <person name="Kwak Y."/>
            <person name="Shin J.H."/>
        </authorList>
    </citation>
    <scope>NUCLEOTIDE SEQUENCE [LARGE SCALE GENOMIC DNA]</scope>
    <source>
        <strain evidence="3 4">DSM 24997</strain>
    </source>
</reference>
<dbReference type="Pfam" id="PF02371">
    <property type="entry name" value="Transposase_20"/>
    <property type="match status" value="1"/>
</dbReference>
<dbReference type="PATRIC" id="fig|1126833.4.peg.582"/>
<dbReference type="GO" id="GO:0006313">
    <property type="term" value="P:DNA transposition"/>
    <property type="evidence" value="ECO:0007669"/>
    <property type="project" value="InterPro"/>
</dbReference>
<evidence type="ECO:0000259" key="2">
    <source>
        <dbReference type="Pfam" id="PF02371"/>
    </source>
</evidence>
<evidence type="ECO:0000259" key="1">
    <source>
        <dbReference type="Pfam" id="PF01548"/>
    </source>
</evidence>
<dbReference type="STRING" id="1126833.VN24_02625"/>
<name>A0A0D5NER9_9BACL</name>
<dbReference type="GO" id="GO:0004803">
    <property type="term" value="F:transposase activity"/>
    <property type="evidence" value="ECO:0007669"/>
    <property type="project" value="InterPro"/>
</dbReference>
<dbReference type="RefSeq" id="WP_045669161.1">
    <property type="nucleotide sequence ID" value="NZ_CP011058.1"/>
</dbReference>
<protein>
    <submittedName>
        <fullName evidence="3">Transposase</fullName>
    </submittedName>
</protein>
<accession>A0A0D5NER9</accession>
<evidence type="ECO:0000313" key="3">
    <source>
        <dbReference type="EMBL" id="AJY73726.1"/>
    </source>
</evidence>
<dbReference type="PANTHER" id="PTHR33055:SF15">
    <property type="entry name" value="TRANSPOSASE-RELATED"/>
    <property type="match status" value="1"/>
</dbReference>
<dbReference type="GO" id="GO:0003677">
    <property type="term" value="F:DNA binding"/>
    <property type="evidence" value="ECO:0007669"/>
    <property type="project" value="InterPro"/>
</dbReference>
<dbReference type="NCBIfam" id="NF033542">
    <property type="entry name" value="transpos_IS110"/>
    <property type="match status" value="1"/>
</dbReference>
<proteinExistence type="predicted"/>
<dbReference type="PANTHER" id="PTHR33055">
    <property type="entry name" value="TRANSPOSASE FOR INSERTION SEQUENCE ELEMENT IS1111A"/>
    <property type="match status" value="1"/>
</dbReference>
<reference evidence="4" key="2">
    <citation type="submission" date="2015-03" db="EMBL/GenBank/DDBJ databases">
        <title>Genome sequence of Paenibacillus beijingensis strain DSM 24997T.</title>
        <authorList>
            <person name="Kwak Y."/>
            <person name="Shin J.-H."/>
        </authorList>
    </citation>
    <scope>NUCLEOTIDE SEQUENCE [LARGE SCALE GENOMIC DNA]</scope>
    <source>
        <strain evidence="4">DSM 24997</strain>
    </source>
</reference>
<dbReference type="InterPro" id="IPR002525">
    <property type="entry name" value="Transp_IS110-like_N"/>
</dbReference>
<sequence>MDAILERCAGLDVHQETVVACVLSGPLDRKPSKEIRTFGTTTKELLNLLDWLTESACTHVAMESTGVYWKAIWNILEGHFTLLLGNPRKIRNLPGRKTDVKDAAWIASLLRCGLVEPSFVPPVDIRDLRDLTRYRRKLPGHMTSEKNRIHKILQDANIKLTTFISDIFGVSGITLLEALVNGEVLDSQSVMGMVHHSVRKKVPSLIEALNGRVRAHHRFMIRRHLEHIEQLKEHIETVQVEIDRLLQPYREEVELLKTIPGIQEDAAASILSEIGTNMSEFQTEKHIASWASVCPGNNESAGKKRSSKKNKGNKNLKAVLCQVAWAASMSKNTRLAAFHARVVKRRGPKKAAMATAHLILKICYFVLKDKKPYEELGWDYLPQKEKGLDYWKRKIESMGYFIQIQDNQSA</sequence>
<dbReference type="AlphaFoldDB" id="A0A0D5NER9"/>
<dbReference type="Pfam" id="PF01548">
    <property type="entry name" value="DEDD_Tnp_IS110"/>
    <property type="match status" value="1"/>
</dbReference>
<feature type="domain" description="Transposase IS116/IS110/IS902 C-terminal" evidence="2">
    <location>
        <begin position="254"/>
        <end position="339"/>
    </location>
</feature>
<dbReference type="EMBL" id="CP011058">
    <property type="protein sequence ID" value="AJY73726.1"/>
    <property type="molecule type" value="Genomic_DNA"/>
</dbReference>
<organism evidence="3 4">
    <name type="scientific">Paenibacillus beijingensis</name>
    <dbReference type="NCBI Taxonomy" id="1126833"/>
    <lineage>
        <taxon>Bacteria</taxon>
        <taxon>Bacillati</taxon>
        <taxon>Bacillota</taxon>
        <taxon>Bacilli</taxon>
        <taxon>Bacillales</taxon>
        <taxon>Paenibacillaceae</taxon>
        <taxon>Paenibacillus</taxon>
    </lineage>
</organism>
<dbReference type="HOGENOM" id="CLU_036902_11_0_9"/>
<keyword evidence="4" id="KW-1185">Reference proteome</keyword>